<accession>A0A819LFD8</accession>
<dbReference type="InterPro" id="IPR012337">
    <property type="entry name" value="RNaseH-like_sf"/>
</dbReference>
<gene>
    <name evidence="9" type="ORF">BYL167_LOCUS17966</name>
    <name evidence="8" type="ORF">GIL414_LOCUS13358</name>
    <name evidence="10" type="ORF">OVN521_LOCUS29404</name>
    <name evidence="7" type="ORF">UXM345_LOCUS13881</name>
</gene>
<protein>
    <submittedName>
        <fullName evidence="7">Uncharacterized protein</fullName>
    </submittedName>
</protein>
<name>A0A819LFD8_9BILA</name>
<evidence type="ECO:0000256" key="5">
    <source>
        <dbReference type="ARBA" id="ARBA00023242"/>
    </source>
</evidence>
<evidence type="ECO:0000256" key="1">
    <source>
        <dbReference type="ARBA" id="ARBA00004123"/>
    </source>
</evidence>
<organism evidence="7 11">
    <name type="scientific">Rotaria magnacalcarata</name>
    <dbReference type="NCBI Taxonomy" id="392030"/>
    <lineage>
        <taxon>Eukaryota</taxon>
        <taxon>Metazoa</taxon>
        <taxon>Spiralia</taxon>
        <taxon>Gnathifera</taxon>
        <taxon>Rotifera</taxon>
        <taxon>Eurotatoria</taxon>
        <taxon>Bdelloidea</taxon>
        <taxon>Philodinida</taxon>
        <taxon>Philodinidae</taxon>
        <taxon>Rotaria</taxon>
    </lineage>
</organism>
<dbReference type="GO" id="GO:0008270">
    <property type="term" value="F:zinc ion binding"/>
    <property type="evidence" value="ECO:0007669"/>
    <property type="project" value="UniProtKB-KW"/>
</dbReference>
<evidence type="ECO:0000313" key="12">
    <source>
        <dbReference type="Proteomes" id="UP000663866"/>
    </source>
</evidence>
<evidence type="ECO:0000313" key="7">
    <source>
        <dbReference type="EMBL" id="CAF3960438.1"/>
    </source>
</evidence>
<dbReference type="GO" id="GO:0005634">
    <property type="term" value="C:nucleus"/>
    <property type="evidence" value="ECO:0007669"/>
    <property type="project" value="UniProtKB-SubCell"/>
</dbReference>
<keyword evidence="4" id="KW-0862">Zinc</keyword>
<dbReference type="EMBL" id="CAJOBH010007264">
    <property type="protein sequence ID" value="CAF4079151.1"/>
    <property type="molecule type" value="Genomic_DNA"/>
</dbReference>
<dbReference type="Proteomes" id="UP000681967">
    <property type="component" value="Unassembled WGS sequence"/>
</dbReference>
<evidence type="ECO:0000313" key="11">
    <source>
        <dbReference type="Proteomes" id="UP000663842"/>
    </source>
</evidence>
<dbReference type="EMBL" id="CAJOBF010001532">
    <property type="protein sequence ID" value="CAF3960438.1"/>
    <property type="molecule type" value="Genomic_DNA"/>
</dbReference>
<dbReference type="EMBL" id="CAJOBG010009066">
    <property type="protein sequence ID" value="CAF4258068.1"/>
    <property type="molecule type" value="Genomic_DNA"/>
</dbReference>
<feature type="compositionally biased region" description="Low complexity" evidence="6">
    <location>
        <begin position="159"/>
        <end position="171"/>
    </location>
</feature>
<dbReference type="PANTHER" id="PTHR46481">
    <property type="entry name" value="ZINC FINGER BED DOMAIN-CONTAINING PROTEIN 4"/>
    <property type="match status" value="1"/>
</dbReference>
<dbReference type="PANTHER" id="PTHR46481:SF10">
    <property type="entry name" value="ZINC FINGER BED DOMAIN-CONTAINING PROTEIN 39"/>
    <property type="match status" value="1"/>
</dbReference>
<sequence length="399" mass="45739">SVGLTFDFWSDRQANSFLCVTGHWFDFEFHYISKIVDFSQFEERHTGINIANYLKAKLISLNILDKVRSITYDGAENMIVACHHLGDNISRIWCCAHRLHLVVTNALGFWFKEQNIDNETRSSSMARSTTTASTVVSMHDEDSLNISWPGENDEDSSSSDENTADVNMADVTSDDDDSDSVSEAVEGDNSTNDQDVDESSDQNLIIDNWSNDVETKINPIEELILIMNLLKKCRTIATVIKKSSVVAAFVRKEQLILKIKTMIHIDCKTRCNSTFLLIDGIVECKQLLMKLFNEKRSLNLRLEQVNKLTTIELNNEDWDFLSSLQFVLKPFYFATVMMSGKNYPSIGLAFHAVHKLKHFCTKDRPFEEQIKQLKKLLLAKLYHYFYDDVEQNEHLQVSS</sequence>
<dbReference type="Proteomes" id="UP000681720">
    <property type="component" value="Unassembled WGS sequence"/>
</dbReference>
<keyword evidence="12" id="KW-1185">Reference proteome</keyword>
<dbReference type="Proteomes" id="UP000663842">
    <property type="component" value="Unassembled WGS sequence"/>
</dbReference>
<reference evidence="7" key="1">
    <citation type="submission" date="2021-02" db="EMBL/GenBank/DDBJ databases">
        <authorList>
            <person name="Nowell W R."/>
        </authorList>
    </citation>
    <scope>NUCLEOTIDE SEQUENCE</scope>
</reference>
<feature type="region of interest" description="Disordered" evidence="6">
    <location>
        <begin position="142"/>
        <end position="201"/>
    </location>
</feature>
<proteinExistence type="predicted"/>
<keyword evidence="2" id="KW-0479">Metal-binding</keyword>
<dbReference type="InterPro" id="IPR052035">
    <property type="entry name" value="ZnF_BED_domain_contain"/>
</dbReference>
<dbReference type="EMBL" id="CAJOBJ010005397">
    <property type="protein sequence ID" value="CAF4030210.1"/>
    <property type="molecule type" value="Genomic_DNA"/>
</dbReference>
<evidence type="ECO:0000313" key="9">
    <source>
        <dbReference type="EMBL" id="CAF4079151.1"/>
    </source>
</evidence>
<feature type="non-terminal residue" evidence="7">
    <location>
        <position position="1"/>
    </location>
</feature>
<evidence type="ECO:0000256" key="2">
    <source>
        <dbReference type="ARBA" id="ARBA00022723"/>
    </source>
</evidence>
<keyword evidence="5" id="KW-0539">Nucleus</keyword>
<dbReference type="AlphaFoldDB" id="A0A819LFD8"/>
<comment type="subcellular location">
    <subcellularLocation>
        <location evidence="1">Nucleus</location>
    </subcellularLocation>
</comment>
<dbReference type="SUPFAM" id="SSF53098">
    <property type="entry name" value="Ribonuclease H-like"/>
    <property type="match status" value="1"/>
</dbReference>
<comment type="caution">
    <text evidence="7">The sequence shown here is derived from an EMBL/GenBank/DDBJ whole genome shotgun (WGS) entry which is preliminary data.</text>
</comment>
<evidence type="ECO:0000256" key="4">
    <source>
        <dbReference type="ARBA" id="ARBA00022833"/>
    </source>
</evidence>
<evidence type="ECO:0000256" key="3">
    <source>
        <dbReference type="ARBA" id="ARBA00022771"/>
    </source>
</evidence>
<evidence type="ECO:0000313" key="8">
    <source>
        <dbReference type="EMBL" id="CAF4030210.1"/>
    </source>
</evidence>
<evidence type="ECO:0000313" key="10">
    <source>
        <dbReference type="EMBL" id="CAF4258068.1"/>
    </source>
</evidence>
<dbReference type="Proteomes" id="UP000663866">
    <property type="component" value="Unassembled WGS sequence"/>
</dbReference>
<keyword evidence="3" id="KW-0863">Zinc-finger</keyword>
<evidence type="ECO:0000256" key="6">
    <source>
        <dbReference type="SAM" id="MobiDB-lite"/>
    </source>
</evidence>